<dbReference type="OrthoDB" id="6254633at2759"/>
<dbReference type="WBParaSite" id="EgrG_001066400">
    <property type="protein sequence ID" value="EgrG_001066400"/>
    <property type="gene ID" value="EgrG_001066400"/>
</dbReference>
<evidence type="ECO:0000256" key="1">
    <source>
        <dbReference type="SAM" id="MobiDB-lite"/>
    </source>
</evidence>
<dbReference type="EMBL" id="LK028577">
    <property type="protein sequence ID" value="CDS17885.1"/>
    <property type="molecule type" value="Genomic_DNA"/>
</dbReference>
<evidence type="ECO:0000313" key="2">
    <source>
        <dbReference type="EMBL" id="CDS17885.1"/>
    </source>
</evidence>
<organism evidence="2">
    <name type="scientific">Echinococcus granulosus</name>
    <name type="common">Hydatid tapeworm</name>
    <dbReference type="NCBI Taxonomy" id="6210"/>
    <lineage>
        <taxon>Eukaryota</taxon>
        <taxon>Metazoa</taxon>
        <taxon>Spiralia</taxon>
        <taxon>Lophotrochozoa</taxon>
        <taxon>Platyhelminthes</taxon>
        <taxon>Cestoda</taxon>
        <taxon>Eucestoda</taxon>
        <taxon>Cyclophyllidea</taxon>
        <taxon>Taeniidae</taxon>
        <taxon>Echinococcus</taxon>
        <taxon>Echinococcus granulosus group</taxon>
    </lineage>
</organism>
<dbReference type="Proteomes" id="UP000492820">
    <property type="component" value="Unassembled WGS sequence"/>
</dbReference>
<reference evidence="2" key="2">
    <citation type="submission" date="2014-06" db="EMBL/GenBank/DDBJ databases">
        <authorList>
            <person name="Aslett M."/>
        </authorList>
    </citation>
    <scope>NUCLEOTIDE SEQUENCE</scope>
</reference>
<gene>
    <name evidence="4" type="primary">EGR_05052</name>
    <name evidence="2" type="ORF">EgrG_001066400</name>
</gene>
<sequence length="552" mass="63030">MGNTQGSDLHHDQVPGQRRSVKSKRRKEALRQREEKAIQCGILLPPSPQDLARQIVRHSTKIIQVGTRPHFRNRSTITEIELKPITSPMRGALSPKSHHQHHHHHIRHSEDRHRRLSNPFMHLQDSYRSPTMPYLEVMPGTCIFTTKQPLYFDLPKMGQMPPRWMYGAPQMNDFASFQQSIPQPKLESGDDMWQAPPPVDVFEPFMQPQPTNRTQHVQIVEKPEIIPPSVMEGSLPCVLRKARSWHGSLDHQSDERFGEKRNPLAMSMDTILLPARSRRSSSLNPPLKSQVFPKFYSDTCNPSPYFPMPRCPDNFLIPDTNQSNQSYAPMNVGRMCTSTEYIPSYKLQCQCYSVPQFTSPVLYGPRSGPMIPAFSMANLNDRSMRGMSHFSRANSMRAFKTGMMEGERRRLMGFGVVNNSNGWSNPTSPARGGLTKQIGPLSDTLEKVAKNPPRFKSVSFGQPSRFRFYLKESPQVTKILLDTEDRRIRTICDRFQCDLEVYSKVPKSGFLQYAIDITAPDSTSLYACSRNLDSALGWFLTAQLTAARYLKY</sequence>
<feature type="region of interest" description="Disordered" evidence="1">
    <location>
        <begin position="1"/>
        <end position="33"/>
    </location>
</feature>
<feature type="compositionally biased region" description="Basic residues" evidence="1">
    <location>
        <begin position="96"/>
        <end position="107"/>
    </location>
</feature>
<dbReference type="AlphaFoldDB" id="A0A068WDR6"/>
<protein>
    <submittedName>
        <fullName evidence="2 4">Uncharacterized protein</fullName>
    </submittedName>
</protein>
<accession>A0A068WDR6</accession>
<proteinExistence type="predicted"/>
<evidence type="ECO:0000313" key="4">
    <source>
        <dbReference type="WBParaSite" id="EgrG_001066400"/>
    </source>
</evidence>
<evidence type="ECO:0000313" key="3">
    <source>
        <dbReference type="Proteomes" id="UP000492820"/>
    </source>
</evidence>
<name>A0A068WDR6_ECHGR</name>
<reference evidence="4" key="3">
    <citation type="submission" date="2020-10" db="UniProtKB">
        <authorList>
            <consortium name="WormBaseParasite"/>
        </authorList>
    </citation>
    <scope>IDENTIFICATION</scope>
</reference>
<feature type="region of interest" description="Disordered" evidence="1">
    <location>
        <begin position="91"/>
        <end position="114"/>
    </location>
</feature>
<feature type="compositionally biased region" description="Basic residues" evidence="1">
    <location>
        <begin position="19"/>
        <end position="28"/>
    </location>
</feature>
<reference evidence="2 3" key="1">
    <citation type="journal article" date="2013" name="Nature">
        <title>The genomes of four tapeworm species reveal adaptations to parasitism.</title>
        <authorList>
            <person name="Tsai I.J."/>
            <person name="Zarowiecki M."/>
            <person name="Holroyd N."/>
            <person name="Garciarrubio A."/>
            <person name="Sanchez-Flores A."/>
            <person name="Brooks K.L."/>
            <person name="Tracey A."/>
            <person name="Bobes R.J."/>
            <person name="Fragoso G."/>
            <person name="Sciutto E."/>
            <person name="Aslett M."/>
            <person name="Beasley H."/>
            <person name="Bennett H.M."/>
            <person name="Cai J."/>
            <person name="Camicia F."/>
            <person name="Clark R."/>
            <person name="Cucher M."/>
            <person name="De Silva N."/>
            <person name="Day T.A."/>
            <person name="Deplazes P."/>
            <person name="Estrada K."/>
            <person name="Fernandez C."/>
            <person name="Holland P.W."/>
            <person name="Hou J."/>
            <person name="Hu S."/>
            <person name="Huckvale T."/>
            <person name="Hung S.S."/>
            <person name="Kamenetzky L."/>
            <person name="Keane J.A."/>
            <person name="Kiss F."/>
            <person name="Koziol U."/>
            <person name="Lambert O."/>
            <person name="Liu K."/>
            <person name="Luo X."/>
            <person name="Luo Y."/>
            <person name="Macchiaroli N."/>
            <person name="Nichol S."/>
            <person name="Paps J."/>
            <person name="Parkinson J."/>
            <person name="Pouchkina-Stantcheva N."/>
            <person name="Riddiford N."/>
            <person name="Rosenzvit M."/>
            <person name="Salinas G."/>
            <person name="Wasmuth J.D."/>
            <person name="Zamanian M."/>
            <person name="Zheng Y."/>
            <person name="Cai X."/>
            <person name="Soberon X."/>
            <person name="Olson P.D."/>
            <person name="Laclette J.P."/>
            <person name="Brehm K."/>
            <person name="Berriman M."/>
            <person name="Garciarrubio A."/>
            <person name="Bobes R.J."/>
            <person name="Fragoso G."/>
            <person name="Sanchez-Flores A."/>
            <person name="Estrada K."/>
            <person name="Cevallos M.A."/>
            <person name="Morett E."/>
            <person name="Gonzalez V."/>
            <person name="Portillo T."/>
            <person name="Ochoa-Leyva A."/>
            <person name="Jose M.V."/>
            <person name="Sciutto E."/>
            <person name="Landa A."/>
            <person name="Jimenez L."/>
            <person name="Valdes V."/>
            <person name="Carrero J.C."/>
            <person name="Larralde C."/>
            <person name="Morales-Montor J."/>
            <person name="Limon-Lason J."/>
            <person name="Soberon X."/>
            <person name="Laclette J.P."/>
        </authorList>
    </citation>
    <scope>NUCLEOTIDE SEQUENCE [LARGE SCALE GENOMIC DNA]</scope>
</reference>